<evidence type="ECO:0000313" key="4">
    <source>
        <dbReference type="Proteomes" id="UP000184114"/>
    </source>
</evidence>
<dbReference type="EMBL" id="FQTY01000011">
    <property type="protein sequence ID" value="SHE93403.1"/>
    <property type="molecule type" value="Genomic_DNA"/>
</dbReference>
<dbReference type="AlphaFoldDB" id="A0A1M4XJB6"/>
<feature type="transmembrane region" description="Helical" evidence="1">
    <location>
        <begin position="20"/>
        <end position="42"/>
    </location>
</feature>
<dbReference type="Pfam" id="PF07811">
    <property type="entry name" value="TadE"/>
    <property type="match status" value="1"/>
</dbReference>
<protein>
    <submittedName>
        <fullName evidence="3">TadE-like protein</fullName>
    </submittedName>
</protein>
<dbReference type="Proteomes" id="UP000184114">
    <property type="component" value="Unassembled WGS sequence"/>
</dbReference>
<reference evidence="4" key="1">
    <citation type="submission" date="2016-11" db="EMBL/GenBank/DDBJ databases">
        <authorList>
            <person name="Varghese N."/>
            <person name="Submissions S."/>
        </authorList>
    </citation>
    <scope>NUCLEOTIDE SEQUENCE [LARGE SCALE GENOMIC DNA]</scope>
    <source>
        <strain evidence="4">DSM 18095</strain>
    </source>
</reference>
<keyword evidence="1" id="KW-0472">Membrane</keyword>
<keyword evidence="4" id="KW-1185">Reference proteome</keyword>
<dbReference type="InterPro" id="IPR012495">
    <property type="entry name" value="TadE-like_dom"/>
</dbReference>
<gene>
    <name evidence="3" type="ORF">SAMN02745784_02280</name>
</gene>
<evidence type="ECO:0000256" key="1">
    <source>
        <dbReference type="SAM" id="Phobius"/>
    </source>
</evidence>
<evidence type="ECO:0000313" key="3">
    <source>
        <dbReference type="EMBL" id="SHE93403.1"/>
    </source>
</evidence>
<evidence type="ECO:0000259" key="2">
    <source>
        <dbReference type="Pfam" id="PF07811"/>
    </source>
</evidence>
<organism evidence="3 4">
    <name type="scientific">Tissierella praeacuta DSM 18095</name>
    <dbReference type="NCBI Taxonomy" id="1123404"/>
    <lineage>
        <taxon>Bacteria</taxon>
        <taxon>Bacillati</taxon>
        <taxon>Bacillota</taxon>
        <taxon>Tissierellia</taxon>
        <taxon>Tissierellales</taxon>
        <taxon>Tissierellaceae</taxon>
        <taxon>Tissierella</taxon>
    </lineage>
</organism>
<sequence>MVINIFDLKGDEKGQAMVEYALVLPIFLMILMFTIDVGWLIYQKSMFDYTCRNSAWELRLGQDEDWVMNNGIEIIHSGRYANDLLSQQFKEVDRDGKFKIDMNKVSFANGKIGIYPGEKEYKYKRPGSIPDDVVVHTDLKFKTVTMEIEGKIEYQVYALTPLTKPFFKDGIKLTNNLYKAKKTTMRRVRWPT</sequence>
<accession>A0A1M4XJB6</accession>
<keyword evidence="1" id="KW-1133">Transmembrane helix</keyword>
<dbReference type="STRING" id="1123404.SAMN02745784_02280"/>
<feature type="domain" description="TadE-like" evidence="2">
    <location>
        <begin position="14"/>
        <end position="55"/>
    </location>
</feature>
<proteinExistence type="predicted"/>
<dbReference type="RefSeq" id="WP_132984278.1">
    <property type="nucleotide sequence ID" value="NZ_FQTY01000011.1"/>
</dbReference>
<keyword evidence="1" id="KW-0812">Transmembrane</keyword>
<name>A0A1M4XJB6_9FIRM</name>